<dbReference type="Proteomes" id="UP000830236">
    <property type="component" value="Chromosome"/>
</dbReference>
<protein>
    <submittedName>
        <fullName evidence="1">PqqD family protein</fullName>
    </submittedName>
</protein>
<dbReference type="Pfam" id="PF05402">
    <property type="entry name" value="PqqD"/>
    <property type="match status" value="1"/>
</dbReference>
<organism evidence="1 2">
    <name type="scientific">Actinomyces graevenitzii</name>
    <dbReference type="NCBI Taxonomy" id="55565"/>
    <lineage>
        <taxon>Bacteria</taxon>
        <taxon>Bacillati</taxon>
        <taxon>Actinomycetota</taxon>
        <taxon>Actinomycetes</taxon>
        <taxon>Actinomycetales</taxon>
        <taxon>Actinomycetaceae</taxon>
        <taxon>Actinomyces</taxon>
    </lineage>
</organism>
<dbReference type="Gene3D" id="1.10.10.1150">
    <property type="entry name" value="Coenzyme PQQ synthesis protein D (PqqD)"/>
    <property type="match status" value="1"/>
</dbReference>
<dbReference type="EMBL" id="CP097095">
    <property type="protein sequence ID" value="UQF79528.1"/>
    <property type="molecule type" value="Genomic_DNA"/>
</dbReference>
<evidence type="ECO:0000313" key="2">
    <source>
        <dbReference type="Proteomes" id="UP000830236"/>
    </source>
</evidence>
<accession>A0A9E7AQ57</accession>
<dbReference type="InterPro" id="IPR008792">
    <property type="entry name" value="PQQD"/>
</dbReference>
<dbReference type="InterPro" id="IPR041881">
    <property type="entry name" value="PqqD_sf"/>
</dbReference>
<dbReference type="KEGG" id="agh:M3I41_08090"/>
<name>A0A9E7AQ57_9ACTO</name>
<dbReference type="AlphaFoldDB" id="A0A9E7AQ57"/>
<evidence type="ECO:0000313" key="1">
    <source>
        <dbReference type="EMBL" id="UQF79528.1"/>
    </source>
</evidence>
<gene>
    <name evidence="1" type="ORF">M3I41_08090</name>
</gene>
<reference evidence="1" key="1">
    <citation type="submission" date="2022-05" db="EMBL/GenBank/DDBJ databases">
        <title>Using nanopore sequencing to obtain complete genomes from saliva samples.</title>
        <authorList>
            <person name="Baker J.L."/>
        </authorList>
    </citation>
    <scope>NUCLEOTIDE SEQUENCE</scope>
    <source>
        <strain evidence="1">JCVI-JB-Ag32</strain>
    </source>
</reference>
<proteinExistence type="predicted"/>
<sequence>MTYLHPSRLGYYDDPTEQAIYLAPLPDGEISRLEGPARAIWIGADGAENVAEVAQRVAPYFNVMADQIEADVSEFISQLIAGALLEEVMDLKDAR</sequence>